<dbReference type="PANTHER" id="PTHR34145:SF48">
    <property type="entry name" value="OS01G0553400 PROTEIN"/>
    <property type="match status" value="1"/>
</dbReference>
<organism evidence="2 3">
    <name type="scientific">Paspalum notatum var. saurae</name>
    <dbReference type="NCBI Taxonomy" id="547442"/>
    <lineage>
        <taxon>Eukaryota</taxon>
        <taxon>Viridiplantae</taxon>
        <taxon>Streptophyta</taxon>
        <taxon>Embryophyta</taxon>
        <taxon>Tracheophyta</taxon>
        <taxon>Spermatophyta</taxon>
        <taxon>Magnoliopsida</taxon>
        <taxon>Liliopsida</taxon>
        <taxon>Poales</taxon>
        <taxon>Poaceae</taxon>
        <taxon>PACMAD clade</taxon>
        <taxon>Panicoideae</taxon>
        <taxon>Andropogonodae</taxon>
        <taxon>Paspaleae</taxon>
        <taxon>Paspalinae</taxon>
        <taxon>Paspalum</taxon>
    </lineage>
</organism>
<dbReference type="PROSITE" id="PS50181">
    <property type="entry name" value="FBOX"/>
    <property type="match status" value="1"/>
</dbReference>
<keyword evidence="3" id="KW-1185">Reference proteome</keyword>
<dbReference type="Pfam" id="PF00646">
    <property type="entry name" value="F-box"/>
    <property type="match status" value="1"/>
</dbReference>
<dbReference type="InterPro" id="IPR055357">
    <property type="entry name" value="LRR_At1g61320_AtMIF1"/>
</dbReference>
<dbReference type="InterPro" id="IPR053772">
    <property type="entry name" value="At1g61320/At1g61330-like"/>
</dbReference>
<dbReference type="EMBL" id="CP144746">
    <property type="protein sequence ID" value="WVZ56636.1"/>
    <property type="molecule type" value="Genomic_DNA"/>
</dbReference>
<evidence type="ECO:0000259" key="1">
    <source>
        <dbReference type="PROSITE" id="PS50181"/>
    </source>
</evidence>
<dbReference type="SUPFAM" id="SSF52047">
    <property type="entry name" value="RNI-like"/>
    <property type="match status" value="1"/>
</dbReference>
<dbReference type="Gene3D" id="3.80.10.10">
    <property type="entry name" value="Ribonuclease Inhibitor"/>
    <property type="match status" value="1"/>
</dbReference>
<feature type="domain" description="F-box" evidence="1">
    <location>
        <begin position="82"/>
        <end position="130"/>
    </location>
</feature>
<dbReference type="Pfam" id="PF23622">
    <property type="entry name" value="LRR_At1g61320_AtMIF1"/>
    <property type="match status" value="1"/>
</dbReference>
<name>A0AAQ3PUT3_PASNO</name>
<sequence>MTPGSSGNNVTFALDALLNEQPTKELHLWCREISVDEGCYGAPFSSLSCRVILMVKKSVAMASGKEQKGAVRSTFEVVRSKDFQLHHLPLDILRGILSRLTLKETVRMSILSKKWNCLWKLYPKLVFTRATMRSCNAMIGRQKPTRTRFICGINSVLRQLESAKLRKFVVKFGLRERHTHHINRWVKFAAVSRAKHIIFDLSPGPKGSVDTDNRYSFPLDMLNASGTAYVKRLLLGFVSLTLPSDFCGFKHLKKLTLHKVVIRGELQCLLPACSVLEWLSITCCELVGLSISQQLSRLFFLRVKHCKLQELNIHAPNLHTFEFADGTIPIMLVESLNISEATIDLLSFSDCFDYVLFNLVNALSKVQFLSINFPVETEIQKFVKSSSRMTYLKRVVLKIDISGSPKATDGILRLAYLLELAPLLEELVLHMFCLRSASSVWELSEDVFPPCPHNHLKTVSMTGFYGYHGQLVLALYILRNATRLEHLLIDPVARNNSVVPPPASQQREIARGRRLAMDHLLWKGFEKVLRIL</sequence>
<dbReference type="InterPro" id="IPR001810">
    <property type="entry name" value="F-box_dom"/>
</dbReference>
<dbReference type="PANTHER" id="PTHR34145">
    <property type="entry name" value="OS02G0105600 PROTEIN"/>
    <property type="match status" value="1"/>
</dbReference>
<evidence type="ECO:0000313" key="2">
    <source>
        <dbReference type="EMBL" id="WVZ56636.1"/>
    </source>
</evidence>
<dbReference type="AlphaFoldDB" id="A0AAQ3PUT3"/>
<dbReference type="Proteomes" id="UP001341281">
    <property type="component" value="Chromosome 02"/>
</dbReference>
<dbReference type="SUPFAM" id="SSF81383">
    <property type="entry name" value="F-box domain"/>
    <property type="match status" value="1"/>
</dbReference>
<dbReference type="InterPro" id="IPR036047">
    <property type="entry name" value="F-box-like_dom_sf"/>
</dbReference>
<dbReference type="InterPro" id="IPR032675">
    <property type="entry name" value="LRR_dom_sf"/>
</dbReference>
<evidence type="ECO:0000313" key="3">
    <source>
        <dbReference type="Proteomes" id="UP001341281"/>
    </source>
</evidence>
<accession>A0AAQ3PUT3</accession>
<protein>
    <recommendedName>
        <fullName evidence="1">F-box domain-containing protein</fullName>
    </recommendedName>
</protein>
<proteinExistence type="predicted"/>
<reference evidence="2 3" key="1">
    <citation type="submission" date="2024-02" db="EMBL/GenBank/DDBJ databases">
        <title>High-quality chromosome-scale genome assembly of Pensacola bahiagrass (Paspalum notatum Flugge var. saurae).</title>
        <authorList>
            <person name="Vega J.M."/>
            <person name="Podio M."/>
            <person name="Orjuela J."/>
            <person name="Siena L.A."/>
            <person name="Pessino S.C."/>
            <person name="Combes M.C."/>
            <person name="Mariac C."/>
            <person name="Albertini E."/>
            <person name="Pupilli F."/>
            <person name="Ortiz J.P.A."/>
            <person name="Leblanc O."/>
        </authorList>
    </citation>
    <scope>NUCLEOTIDE SEQUENCE [LARGE SCALE GENOMIC DNA]</scope>
    <source>
        <strain evidence="2">R1</strain>
        <tissue evidence="2">Leaf</tissue>
    </source>
</reference>
<gene>
    <name evidence="2" type="ORF">U9M48_007132</name>
</gene>